<dbReference type="STRING" id="610380.E2BHN6"/>
<dbReference type="Proteomes" id="UP000008237">
    <property type="component" value="Unassembled WGS sequence"/>
</dbReference>
<reference evidence="3 4" key="1">
    <citation type="journal article" date="2010" name="Science">
        <title>Genomic comparison of the ants Camponotus floridanus and Harpegnathos saltator.</title>
        <authorList>
            <person name="Bonasio R."/>
            <person name="Zhang G."/>
            <person name="Ye C."/>
            <person name="Mutti N.S."/>
            <person name="Fang X."/>
            <person name="Qin N."/>
            <person name="Donahue G."/>
            <person name="Yang P."/>
            <person name="Li Q."/>
            <person name="Li C."/>
            <person name="Zhang P."/>
            <person name="Huang Z."/>
            <person name="Berger S.L."/>
            <person name="Reinberg D."/>
            <person name="Wang J."/>
            <person name="Liebig J."/>
        </authorList>
    </citation>
    <scope>NUCLEOTIDE SEQUENCE [LARGE SCALE GENOMIC DNA]</scope>
    <source>
        <strain evidence="3 4">R22 G/1</strain>
    </source>
</reference>
<evidence type="ECO:0000313" key="4">
    <source>
        <dbReference type="Proteomes" id="UP000008237"/>
    </source>
</evidence>
<proteinExistence type="predicted"/>
<dbReference type="GO" id="GO:0008017">
    <property type="term" value="F:microtubule binding"/>
    <property type="evidence" value="ECO:0007669"/>
    <property type="project" value="InterPro"/>
</dbReference>
<dbReference type="Pfam" id="PF13931">
    <property type="entry name" value="Microtub_bind"/>
    <property type="match status" value="1"/>
</dbReference>
<dbReference type="InParanoid" id="E2BHN6"/>
<evidence type="ECO:0000313" key="3">
    <source>
        <dbReference type="EMBL" id="EFN84784.1"/>
    </source>
</evidence>
<accession>E2BHN6</accession>
<feature type="region of interest" description="Disordered" evidence="1">
    <location>
        <begin position="192"/>
        <end position="215"/>
    </location>
</feature>
<feature type="compositionally biased region" description="Polar residues" evidence="1">
    <location>
        <begin position="200"/>
        <end position="215"/>
    </location>
</feature>
<keyword evidence="4" id="KW-1185">Reference proteome</keyword>
<evidence type="ECO:0000256" key="1">
    <source>
        <dbReference type="SAM" id="MobiDB-lite"/>
    </source>
</evidence>
<evidence type="ECO:0000259" key="2">
    <source>
        <dbReference type="Pfam" id="PF13931"/>
    </source>
</evidence>
<organism evidence="4">
    <name type="scientific">Harpegnathos saltator</name>
    <name type="common">Jerdon's jumping ant</name>
    <dbReference type="NCBI Taxonomy" id="610380"/>
    <lineage>
        <taxon>Eukaryota</taxon>
        <taxon>Metazoa</taxon>
        <taxon>Ecdysozoa</taxon>
        <taxon>Arthropoda</taxon>
        <taxon>Hexapoda</taxon>
        <taxon>Insecta</taxon>
        <taxon>Pterygota</taxon>
        <taxon>Neoptera</taxon>
        <taxon>Endopterygota</taxon>
        <taxon>Hymenoptera</taxon>
        <taxon>Apocrita</taxon>
        <taxon>Aculeata</taxon>
        <taxon>Formicoidea</taxon>
        <taxon>Formicidae</taxon>
        <taxon>Ponerinae</taxon>
        <taxon>Ponerini</taxon>
        <taxon>Harpegnathos</taxon>
    </lineage>
</organism>
<dbReference type="InterPro" id="IPR025901">
    <property type="entry name" value="Kinesin-assoc_MT-bd_dom"/>
</dbReference>
<dbReference type="OrthoDB" id="3176171at2759"/>
<dbReference type="AlphaFoldDB" id="E2BHN6"/>
<gene>
    <name evidence="3" type="ORF">EAI_00938</name>
</gene>
<sequence length="215" mass="24740">MQEKIQNDICTLKDDIGSSMEKNLTLAEEVVIRGRSAIDELETDLTNNCDTIMKNKLHAVENMKQLKDKLKEDKATSTATVKNIYDILLQGSEDHMKLLENLRNRNTLISTDMSDKISTQNKNSAEWYDNIVTQLRSIQQKVEKFLLEDVRRDTPTGLTPARKEYQYPRHIVATSPHERIIQRFREARSYVNASDDEETSLVNNNSPKKQCPNAN</sequence>
<name>E2BHN6_HARSA</name>
<feature type="domain" description="Kinesin-associated microtubule-binding" evidence="2">
    <location>
        <begin position="149"/>
        <end position="195"/>
    </location>
</feature>
<dbReference type="EMBL" id="GL448322">
    <property type="protein sequence ID" value="EFN84784.1"/>
    <property type="molecule type" value="Genomic_DNA"/>
</dbReference>
<protein>
    <submittedName>
        <fullName evidence="3">Bipolar kinesin KRP-130</fullName>
    </submittedName>
</protein>